<evidence type="ECO:0000313" key="4">
    <source>
        <dbReference type="Proteomes" id="UP000199113"/>
    </source>
</evidence>
<dbReference type="STRING" id="748909.SAMN05192575_112125"/>
<accession>A0A1I1B6P3</accession>
<evidence type="ECO:0000256" key="1">
    <source>
        <dbReference type="SAM" id="MobiDB-lite"/>
    </source>
</evidence>
<organism evidence="3 4">
    <name type="scientific">Nocardioides alpinus</name>
    <dbReference type="NCBI Taxonomy" id="748909"/>
    <lineage>
        <taxon>Bacteria</taxon>
        <taxon>Bacillati</taxon>
        <taxon>Actinomycetota</taxon>
        <taxon>Actinomycetes</taxon>
        <taxon>Propionibacteriales</taxon>
        <taxon>Nocardioidaceae</taxon>
        <taxon>Nocardioides</taxon>
    </lineage>
</organism>
<protein>
    <submittedName>
        <fullName evidence="3">Uncharacterized protein</fullName>
    </submittedName>
</protein>
<feature type="chain" id="PRO_5011629409" evidence="2">
    <location>
        <begin position="39"/>
        <end position="99"/>
    </location>
</feature>
<evidence type="ECO:0000313" key="3">
    <source>
        <dbReference type="EMBL" id="SFB44203.1"/>
    </source>
</evidence>
<reference evidence="3" key="1">
    <citation type="submission" date="2016-10" db="EMBL/GenBank/DDBJ databases">
        <authorList>
            <person name="de Groot N.N."/>
        </authorList>
    </citation>
    <scope>NUCLEOTIDE SEQUENCE [LARGE SCALE GENOMIC DNA]</scope>
    <source>
        <strain evidence="3">CGMCC 1.10697</strain>
    </source>
</reference>
<dbReference type="EMBL" id="FOKC01000012">
    <property type="protein sequence ID" value="SFB44203.1"/>
    <property type="molecule type" value="Genomic_DNA"/>
</dbReference>
<evidence type="ECO:0000256" key="2">
    <source>
        <dbReference type="SAM" id="SignalP"/>
    </source>
</evidence>
<dbReference type="Proteomes" id="UP000199113">
    <property type="component" value="Unassembled WGS sequence"/>
</dbReference>
<feature type="compositionally biased region" description="Low complexity" evidence="1">
    <location>
        <begin position="76"/>
        <end position="92"/>
    </location>
</feature>
<gene>
    <name evidence="3" type="ORF">SAMN05192575_112125</name>
</gene>
<feature type="signal peptide" evidence="2">
    <location>
        <begin position="1"/>
        <end position="38"/>
    </location>
</feature>
<name>A0A1I1B6P3_9ACTN</name>
<dbReference type="RefSeq" id="WP_217642338.1">
    <property type="nucleotide sequence ID" value="NZ_FOKC01000012.1"/>
</dbReference>
<feature type="non-terminal residue" evidence="3">
    <location>
        <position position="99"/>
    </location>
</feature>
<keyword evidence="2" id="KW-0732">Signal</keyword>
<dbReference type="AlphaFoldDB" id="A0A1I1B6P3"/>
<proteinExistence type="predicted"/>
<feature type="region of interest" description="Disordered" evidence="1">
    <location>
        <begin position="76"/>
        <end position="99"/>
    </location>
</feature>
<sequence>MHSLDHGRRSRRFTTSAALMAVVLPGSLLALTAAPASAAPLPAAYSADAHADIVELDAQVLGQGSLADAAIGHSRSSVASTSAGGTSDARSSNLDAALL</sequence>